<dbReference type="AlphaFoldDB" id="A0AA86Q1M1"/>
<dbReference type="EMBL" id="CAXDID020000575">
    <property type="protein sequence ID" value="CAL6103992.1"/>
    <property type="molecule type" value="Genomic_DNA"/>
</dbReference>
<reference evidence="2 3" key="2">
    <citation type="submission" date="2024-07" db="EMBL/GenBank/DDBJ databases">
        <authorList>
            <person name="Akdeniz Z."/>
        </authorList>
    </citation>
    <scope>NUCLEOTIDE SEQUENCE [LARGE SCALE GENOMIC DNA]</scope>
</reference>
<evidence type="ECO:0000313" key="2">
    <source>
        <dbReference type="EMBL" id="CAL6103992.1"/>
    </source>
</evidence>
<comment type="caution">
    <text evidence="1">The sequence shown here is derived from an EMBL/GenBank/DDBJ whole genome shotgun (WGS) entry which is preliminary data.</text>
</comment>
<accession>A0AA86Q1M1</accession>
<evidence type="ECO:0000313" key="1">
    <source>
        <dbReference type="EMBL" id="CAI9947928.1"/>
    </source>
</evidence>
<sequence>MFKSLSQANIVKRTQQQNRCDSKLINNQKQLIFCQKSQFLSSLTLSNQIQYSSGIPLHHSVYTESVQSVQLNFTFKTQPLPSFAVFGLTTELNIQNSAVRIFFTNQLAEGALICLQCDLITISSEFIFSAFGNNISGLVLQSIKILELTQVKVQVRLSGEYLSGLLGQASQIQITIYNVNLTGYFTGENIKGALIAVILIHTQIQATNLYVCTNSQNFGVGEIMVQLNGNIVENCNKCEESFYAYGFCLNTMDNGILQNEILICAETFIFDGQECACPKGTVLNDTICVNILESMSKIIVTLEDYKLKVEQSIISNMTQVTENLIQLKQDIDSRIISNIATLDAKIQNTLDSLNTSIQSINSSLKQQTDTNDQINETVQLLKQEILVLVAQINCESKQGYSYVDNLCVQVPCDIAGQLNINGICQCIGMFQIVKNSLCVCPDNSVFSNGVCTCTILGQVMRNGVCKCHTTGAFVLNSVCSCGENSVNTSNICGCPLNSVLIDSACICTSIQGQIMKDLTCQCQLNQILVNNVCTYKINNDDILMVCTAQLLIATFNINAITNSVTSSSDFGAGYVFSQTVVFQNIFIDVQNNVYSTTIKPLFQNQIQFTNIKIQLGTQVMGNGAVLSSLSSIRVNNMNIISKSGCTITVQTNYQLNLLIGASKDNNIINNLLINLSMLMSSGNLTLIGNINSILIVQNYSTWQLLKLITNVSRNTSNQYKHSHDYKRNICTIKFSSRKLLIIFYEFCQRKHCSYGQYLSHIRILWQQINQQQYILNVQQLILIRWFYEQRSKQYVQVGKMYLRCILNVQYTICEKHGSSHRILYDCQQLNFNLEYVFLIINKRYHIIFRVLRFIWLKSRECFFTIIKYSIYYINIVTLQPYINCWFKLLRDNWVIRRLCYVF</sequence>
<name>A0AA86Q1M1_9EUKA</name>
<protein>
    <submittedName>
        <fullName evidence="1">Uncharacterized protein</fullName>
    </submittedName>
</protein>
<dbReference type="Proteomes" id="UP001642409">
    <property type="component" value="Unassembled WGS sequence"/>
</dbReference>
<reference evidence="1" key="1">
    <citation type="submission" date="2023-06" db="EMBL/GenBank/DDBJ databases">
        <authorList>
            <person name="Kurt Z."/>
        </authorList>
    </citation>
    <scope>NUCLEOTIDE SEQUENCE</scope>
</reference>
<keyword evidence="3" id="KW-1185">Reference proteome</keyword>
<proteinExistence type="predicted"/>
<dbReference type="EMBL" id="CATOUU010000783">
    <property type="protein sequence ID" value="CAI9947928.1"/>
    <property type="molecule type" value="Genomic_DNA"/>
</dbReference>
<evidence type="ECO:0000313" key="3">
    <source>
        <dbReference type="Proteomes" id="UP001642409"/>
    </source>
</evidence>
<gene>
    <name evidence="1" type="ORF">HINF_LOCUS35573</name>
    <name evidence="2" type="ORF">HINF_LOCUS72479</name>
</gene>
<organism evidence="1">
    <name type="scientific">Hexamita inflata</name>
    <dbReference type="NCBI Taxonomy" id="28002"/>
    <lineage>
        <taxon>Eukaryota</taxon>
        <taxon>Metamonada</taxon>
        <taxon>Diplomonadida</taxon>
        <taxon>Hexamitidae</taxon>
        <taxon>Hexamitinae</taxon>
        <taxon>Hexamita</taxon>
    </lineage>
</organism>